<gene>
    <name evidence="4" type="ORF">M6B22_18775</name>
</gene>
<dbReference type="Gene3D" id="1.10.287.1490">
    <property type="match status" value="1"/>
</dbReference>
<feature type="domain" description="CT398-like coiled coil hairpin" evidence="3">
    <location>
        <begin position="14"/>
        <end position="193"/>
    </location>
</feature>
<keyword evidence="5" id="KW-1185">Reference proteome</keyword>
<reference evidence="4" key="1">
    <citation type="submission" date="2022-05" db="EMBL/GenBank/DDBJ databases">
        <title>Jatrophihabitans sp. SB3-54 whole genome sequence.</title>
        <authorList>
            <person name="Suh M.K."/>
            <person name="Eom M.K."/>
            <person name="Kim J.S."/>
            <person name="Kim H.S."/>
            <person name="Do H.E."/>
            <person name="Shin Y.K."/>
            <person name="Lee J.-S."/>
        </authorList>
    </citation>
    <scope>NUCLEOTIDE SEQUENCE</scope>
    <source>
        <strain evidence="4">SB3-54</strain>
    </source>
</reference>
<dbReference type="InterPro" id="IPR003743">
    <property type="entry name" value="Zf-RING_7"/>
</dbReference>
<evidence type="ECO:0000313" key="4">
    <source>
        <dbReference type="EMBL" id="WAX56555.1"/>
    </source>
</evidence>
<proteinExistence type="predicted"/>
<feature type="domain" description="C4-type zinc ribbon" evidence="2">
    <location>
        <begin position="204"/>
        <end position="238"/>
    </location>
</feature>
<accession>A0ABY7JX35</accession>
<sequence>MNADHAVQLRLLDLQAADTVLAQLAHRRTNLPELAAIAERGKHGVDLHNDAIDAETRLADIAEDQRRLENEVDTVRSRQARDEQRLQSGGLPAKELEGLQHELVSLKRRQATLEDELLEIMEVREDADSSVAEIGAKRAALAAELAELEAARDAAFEEIDAAVALRRAERDSIVAEIPADLLALYERAREHGGGVGAAMLRHRRCEGCHIELSGSELTAVRSAAPDAVVRCEECRRILVRTAESGL</sequence>
<dbReference type="InterPro" id="IPR056003">
    <property type="entry name" value="CT398_CC_hairpin"/>
</dbReference>
<name>A0ABY7JX35_9ACTN</name>
<evidence type="ECO:0000256" key="1">
    <source>
        <dbReference type="SAM" id="Coils"/>
    </source>
</evidence>
<dbReference type="Pfam" id="PF02591">
    <property type="entry name" value="Zn_ribbon_9"/>
    <property type="match status" value="1"/>
</dbReference>
<evidence type="ECO:0000313" key="5">
    <source>
        <dbReference type="Proteomes" id="UP001164693"/>
    </source>
</evidence>
<dbReference type="PANTHER" id="PTHR39082:SF1">
    <property type="entry name" value="SCAVENGER RECEPTOR CLASS A MEMBER 3"/>
    <property type="match status" value="1"/>
</dbReference>
<dbReference type="PANTHER" id="PTHR39082">
    <property type="entry name" value="PHOSPHOLIPASE C-BETA-2-RELATED"/>
    <property type="match status" value="1"/>
</dbReference>
<evidence type="ECO:0000259" key="2">
    <source>
        <dbReference type="Pfam" id="PF02591"/>
    </source>
</evidence>
<dbReference type="EMBL" id="CP097463">
    <property type="protein sequence ID" value="WAX56555.1"/>
    <property type="molecule type" value="Genomic_DNA"/>
</dbReference>
<protein>
    <submittedName>
        <fullName evidence="4">C4-type zinc ribbon domain-containing protein</fullName>
    </submittedName>
</protein>
<feature type="coiled-coil region" evidence="1">
    <location>
        <begin position="51"/>
        <end position="165"/>
    </location>
</feature>
<dbReference type="RefSeq" id="WP_269443091.1">
    <property type="nucleotide sequence ID" value="NZ_CP097463.1"/>
</dbReference>
<dbReference type="Proteomes" id="UP001164693">
    <property type="component" value="Chromosome"/>
</dbReference>
<dbReference type="InterPro" id="IPR052376">
    <property type="entry name" value="Oxidative_Scav/Glycosyltrans"/>
</dbReference>
<organism evidence="4 5">
    <name type="scientific">Jatrophihabitans cynanchi</name>
    <dbReference type="NCBI Taxonomy" id="2944128"/>
    <lineage>
        <taxon>Bacteria</taxon>
        <taxon>Bacillati</taxon>
        <taxon>Actinomycetota</taxon>
        <taxon>Actinomycetes</taxon>
        <taxon>Jatrophihabitantales</taxon>
        <taxon>Jatrophihabitantaceae</taxon>
        <taxon>Jatrophihabitans</taxon>
    </lineage>
</organism>
<keyword evidence="1" id="KW-0175">Coiled coil</keyword>
<dbReference type="Pfam" id="PF24481">
    <property type="entry name" value="CT398_CC"/>
    <property type="match status" value="1"/>
</dbReference>
<evidence type="ECO:0000259" key="3">
    <source>
        <dbReference type="Pfam" id="PF24481"/>
    </source>
</evidence>